<evidence type="ECO:0000256" key="2">
    <source>
        <dbReference type="ARBA" id="ARBA00007025"/>
    </source>
</evidence>
<dbReference type="GO" id="GO:0005524">
    <property type="term" value="F:ATP binding"/>
    <property type="evidence" value="ECO:0007669"/>
    <property type="project" value="UniProtKB-KW"/>
</dbReference>
<dbReference type="SMART" id="SM00487">
    <property type="entry name" value="DEXDc"/>
    <property type="match status" value="1"/>
</dbReference>
<evidence type="ECO:0000256" key="6">
    <source>
        <dbReference type="ARBA" id="ARBA00023242"/>
    </source>
</evidence>
<dbReference type="PANTHER" id="PTHR47157">
    <property type="entry name" value="CHROMODOMAIN-HELICASE-DNA-BINDING PROTEIN 1-LIKE"/>
    <property type="match status" value="1"/>
</dbReference>
<evidence type="ECO:0000256" key="4">
    <source>
        <dbReference type="ARBA" id="ARBA00022801"/>
    </source>
</evidence>
<evidence type="ECO:0000313" key="10">
    <source>
        <dbReference type="Proteomes" id="UP001188597"/>
    </source>
</evidence>
<accession>A0AA89AHM7</accession>
<dbReference type="GO" id="GO:0016787">
    <property type="term" value="F:hydrolase activity"/>
    <property type="evidence" value="ECO:0007669"/>
    <property type="project" value="UniProtKB-KW"/>
</dbReference>
<organism evidence="9 10">
    <name type="scientific">Escallonia herrerae</name>
    <dbReference type="NCBI Taxonomy" id="1293975"/>
    <lineage>
        <taxon>Eukaryota</taxon>
        <taxon>Viridiplantae</taxon>
        <taxon>Streptophyta</taxon>
        <taxon>Embryophyta</taxon>
        <taxon>Tracheophyta</taxon>
        <taxon>Spermatophyta</taxon>
        <taxon>Magnoliopsida</taxon>
        <taxon>eudicotyledons</taxon>
        <taxon>Gunneridae</taxon>
        <taxon>Pentapetalae</taxon>
        <taxon>asterids</taxon>
        <taxon>campanulids</taxon>
        <taxon>Escalloniales</taxon>
        <taxon>Escalloniaceae</taxon>
        <taxon>Escallonia</taxon>
    </lineage>
</organism>
<dbReference type="Pfam" id="PF00271">
    <property type="entry name" value="Helicase_C"/>
    <property type="match status" value="1"/>
</dbReference>
<comment type="similarity">
    <text evidence="2">Belongs to the SNF2/RAD54 helicase family.</text>
</comment>
<dbReference type="PROSITE" id="PS51194">
    <property type="entry name" value="HELICASE_CTER"/>
    <property type="match status" value="1"/>
</dbReference>
<evidence type="ECO:0000259" key="7">
    <source>
        <dbReference type="PROSITE" id="PS51192"/>
    </source>
</evidence>
<evidence type="ECO:0000256" key="1">
    <source>
        <dbReference type="ARBA" id="ARBA00004123"/>
    </source>
</evidence>
<dbReference type="InterPro" id="IPR049730">
    <property type="entry name" value="SNF2/RAD54-like_C"/>
</dbReference>
<keyword evidence="5" id="KW-0067">ATP-binding</keyword>
<dbReference type="PANTHER" id="PTHR47157:SF1">
    <property type="entry name" value="CHROMODOMAIN-HELICASE-DNA-BINDING PROTEIN 1-LIKE"/>
    <property type="match status" value="1"/>
</dbReference>
<dbReference type="InterPro" id="IPR031053">
    <property type="entry name" value="ALC1"/>
</dbReference>
<dbReference type="FunFam" id="3.40.50.300:FF:001488">
    <property type="entry name" value="Putative helicase CHR10"/>
    <property type="match status" value="1"/>
</dbReference>
<feature type="domain" description="Helicase ATP-binding" evidence="7">
    <location>
        <begin position="91"/>
        <end position="281"/>
    </location>
</feature>
<evidence type="ECO:0000256" key="5">
    <source>
        <dbReference type="ARBA" id="ARBA00022840"/>
    </source>
</evidence>
<reference evidence="9" key="1">
    <citation type="submission" date="2022-12" db="EMBL/GenBank/DDBJ databases">
        <title>Draft genome assemblies for two species of Escallonia (Escalloniales).</title>
        <authorList>
            <person name="Chanderbali A."/>
            <person name="Dervinis C."/>
            <person name="Anghel I."/>
            <person name="Soltis D."/>
            <person name="Soltis P."/>
            <person name="Zapata F."/>
        </authorList>
    </citation>
    <scope>NUCLEOTIDE SEQUENCE</scope>
    <source>
        <strain evidence="9">UCBG64.0493</strain>
        <tissue evidence="9">Leaf</tissue>
    </source>
</reference>
<dbReference type="InterPro" id="IPR038718">
    <property type="entry name" value="SNF2-like_sf"/>
</dbReference>
<dbReference type="Gene3D" id="3.40.50.10810">
    <property type="entry name" value="Tandem AAA-ATPase domain"/>
    <property type="match status" value="1"/>
</dbReference>
<dbReference type="EMBL" id="JAVXUP010002553">
    <property type="protein sequence ID" value="KAK3002653.1"/>
    <property type="molecule type" value="Genomic_DNA"/>
</dbReference>
<dbReference type="Proteomes" id="UP001188597">
    <property type="component" value="Unassembled WGS sequence"/>
</dbReference>
<evidence type="ECO:0008006" key="11">
    <source>
        <dbReference type="Google" id="ProtNLM"/>
    </source>
</evidence>
<evidence type="ECO:0000259" key="8">
    <source>
        <dbReference type="PROSITE" id="PS51194"/>
    </source>
</evidence>
<dbReference type="SUPFAM" id="SSF52949">
    <property type="entry name" value="Macro domain-like"/>
    <property type="match status" value="1"/>
</dbReference>
<comment type="subcellular location">
    <subcellularLocation>
        <location evidence="1">Nucleus</location>
    </subcellularLocation>
</comment>
<dbReference type="Pfam" id="PF00176">
    <property type="entry name" value="SNF2-rel_dom"/>
    <property type="match status" value="1"/>
</dbReference>
<dbReference type="SUPFAM" id="SSF52540">
    <property type="entry name" value="P-loop containing nucleoside triphosphate hydrolases"/>
    <property type="match status" value="2"/>
</dbReference>
<keyword evidence="4" id="KW-0378">Hydrolase</keyword>
<keyword evidence="6" id="KW-0539">Nucleus</keyword>
<dbReference type="Gene3D" id="3.40.50.300">
    <property type="entry name" value="P-loop containing nucleotide triphosphate hydrolases"/>
    <property type="match status" value="1"/>
</dbReference>
<dbReference type="InterPro" id="IPR043472">
    <property type="entry name" value="Macro_dom-like"/>
</dbReference>
<keyword evidence="3" id="KW-0547">Nucleotide-binding</keyword>
<feature type="domain" description="Helicase C-terminal" evidence="8">
    <location>
        <begin position="423"/>
        <end position="580"/>
    </location>
</feature>
<dbReference type="InterPro" id="IPR001650">
    <property type="entry name" value="Helicase_C-like"/>
</dbReference>
<proteinExistence type="inferred from homology"/>
<dbReference type="AlphaFoldDB" id="A0AA89AHM7"/>
<dbReference type="GO" id="GO:0006338">
    <property type="term" value="P:chromatin remodeling"/>
    <property type="evidence" value="ECO:0007669"/>
    <property type="project" value="InterPro"/>
</dbReference>
<dbReference type="InterPro" id="IPR027417">
    <property type="entry name" value="P-loop_NTPase"/>
</dbReference>
<dbReference type="InterPro" id="IPR014001">
    <property type="entry name" value="Helicase_ATP-bd"/>
</dbReference>
<comment type="caution">
    <text evidence="9">The sequence shown here is derived from an EMBL/GenBank/DDBJ whole genome shotgun (WGS) entry which is preliminary data.</text>
</comment>
<dbReference type="InterPro" id="IPR000330">
    <property type="entry name" value="SNF2_N"/>
</dbReference>
<name>A0AA89AHM7_9ASTE</name>
<protein>
    <recommendedName>
        <fullName evidence="11">Helicase CHR10</fullName>
    </recommendedName>
</protein>
<sequence>MNYEQRLLAAAKHVYIAGSTTGAIPVNCADYGVTAALKPHQVEGVSWLIRRYLLGVNVILGSIINKGMKGRWDMRRIQRRRGTFRYSEKPEPDLLAEIYMDTHALMGLGKTLQAIALLSYLKVCQKLPGPFLVLCPLSVTDGWVSEIANFAPKLRVLRYVGDKEQRRNLRRSMYKHVKEQFLSPDVPRLPFDLLLTTYDIALVDQDFLSQIPWHYAVIDEAQRLKNSSSVCSSTLLNNFQKVLYNVLRERFVMPRRLLMTGTPIQNNLSELWALMHFIMPSIFGTLDLFLSAFKEAGDPLSGQDAAKVKEQFRILKYLLGAFMLRRTKSKLIESGTLLLPPLTEIAVMASLVPLQQKMYVSILKKELPRLLSLSSGGSNHPSLQNIVMQLRKACSHPYLFPGIEPEPYEEGEHLVQASGKLIILDLLLQKLRDSGHRVLLFAQMTHTLDILQRLDGSIRAEERFAAIRSFSRQQRQGGLNNEADQSSAFVFLISTRAGGVGLNLVAADTVIFYEQDWNPQVDKQALQRAHRIGQMNHVLCINLVTRQTVEEVIMRRAERKLQLSHNVVGEDVKDHDGKELGGAEVGDLRSVIFGLHMFDPTVMGNEKSDKLSFSELNAIAEKVIALRHGQQLDKDKEINSLGILSGGDLTRGGGLSSVTFDPGLDEASYVSWVEKFKEAAQSFEDPVLNLGNRRSLVEEKHLKAEAARHKAEEKKLSKWEALGYQSLSVKDPVLPAGGDMMSDSGSVHFVYGDCTQPLKVCPSEPTIVFSCVDDSGNWGHGGMFDALAKHSARVPSAYERASQFEDLHLGDLHLLEVTEDVVERSESQNAPHWVALAVVQSYNPRRKVPRSDISISELECCLSKASSVAAENSVCASFIYLESRSYLT</sequence>
<dbReference type="Gene3D" id="3.40.220.10">
    <property type="entry name" value="Leucine Aminopeptidase, subunit E, domain 1"/>
    <property type="match status" value="1"/>
</dbReference>
<dbReference type="GO" id="GO:0006281">
    <property type="term" value="P:DNA repair"/>
    <property type="evidence" value="ECO:0007669"/>
    <property type="project" value="InterPro"/>
</dbReference>
<dbReference type="GO" id="GO:0005634">
    <property type="term" value="C:nucleus"/>
    <property type="evidence" value="ECO:0007669"/>
    <property type="project" value="UniProtKB-SubCell"/>
</dbReference>
<gene>
    <name evidence="9" type="ORF">RJ639_019957</name>
</gene>
<evidence type="ECO:0000313" key="9">
    <source>
        <dbReference type="EMBL" id="KAK3002653.1"/>
    </source>
</evidence>
<keyword evidence="10" id="KW-1185">Reference proteome</keyword>
<evidence type="ECO:0000256" key="3">
    <source>
        <dbReference type="ARBA" id="ARBA00022741"/>
    </source>
</evidence>
<dbReference type="SMART" id="SM00490">
    <property type="entry name" value="HELICc"/>
    <property type="match status" value="1"/>
</dbReference>
<dbReference type="GO" id="GO:0003678">
    <property type="term" value="F:DNA helicase activity"/>
    <property type="evidence" value="ECO:0007669"/>
    <property type="project" value="InterPro"/>
</dbReference>
<dbReference type="PROSITE" id="PS51192">
    <property type="entry name" value="HELICASE_ATP_BIND_1"/>
    <property type="match status" value="1"/>
</dbReference>
<dbReference type="CDD" id="cd18793">
    <property type="entry name" value="SF2_C_SNF"/>
    <property type="match status" value="1"/>
</dbReference>